<evidence type="ECO:0000256" key="1">
    <source>
        <dbReference type="SAM" id="MobiDB-lite"/>
    </source>
</evidence>
<accession>A0A6C0LZI9</accession>
<reference evidence="2" key="1">
    <citation type="journal article" date="2020" name="Nature">
        <title>Giant virus diversity and host interactions through global metagenomics.</title>
        <authorList>
            <person name="Schulz F."/>
            <person name="Roux S."/>
            <person name="Paez-Espino D."/>
            <person name="Jungbluth S."/>
            <person name="Walsh D.A."/>
            <person name="Denef V.J."/>
            <person name="McMahon K.D."/>
            <person name="Konstantinidis K.T."/>
            <person name="Eloe-Fadrosh E.A."/>
            <person name="Kyrpides N.C."/>
            <person name="Woyke T."/>
        </authorList>
    </citation>
    <scope>NUCLEOTIDE SEQUENCE</scope>
    <source>
        <strain evidence="2">GVMAG-S-1017244-22</strain>
    </source>
</reference>
<sequence>MATIIKLSYKKTTKPYSKYDEITEYHCWKLLEFLYDSKKLTWTNPITKKELNRNSDIIISFLSKCYYVWGDLDIIFNGEKLTYKKHIEKFIDKEYLFDIRKLKISSAIVANKPKSNSPAGSRIISNSPPKQATRPHNSPPAVKRISPRLQGSPGSPVSPGAATNKPKSNFPVVAMGMTMTRKPLSFNPTSIKNINKNSEKFTEPKCLEFVKYIKDKINNTKTSAEFRKLTFINPITKKPFGIDSPILQSFLTKCYYSFDNKEVKSIIEELINVSELMFDTSKGQSKPAIKAKPVISGNIVKDIDDYIDICLLYFYNCCDELIKNCDSKGILKSHHYIANVVNSIMMTLHVKYVHFNMYNNNTLIGNQPFQIYMYDEIFQNHLLSMGLDVKTTFMYNYNSKNIVYQQNDLQVSNIRTELNPKTIDTYYMCSLYNRQYVFEYPQLPRHSKKYTLTYTLKYNLVNTKFLPVKDFPESMNYARNTFDSTKKPYIPFNYKITNSVLPKYIFTNDNKEVSDKFTAIITLINDRLKILPVINGIANEDTYKNDYYENVIKEMDKRSFGNNETDYGTTDMIRKNILYSLNAKTPHFRRTKILYNEYYYNSEFTGTYPIFTWIPLNHTKINTIYNYPNAFLWQPLGINQYEQKEIDRFYKNNGIFPYSKDLNDIIYKIITDEYASIKSLIDPQKIEVMRLRVINTIGIYKSKSRKEDREYINNNIYLYHGTKNRLHSIGGKEKEIEILGFLSTTLNMYTASFYSGIGTNNIGLIYIIEVDYTQTYINLNDELRQVLLLPNSRLKVIYEFNFDNLCVILCRLFRTPSIDINNNLYNKLLDINNQTLADTNKYVSYRIKTNNNEMPICAFMLSKFWKTNKEYGYEDMDVYKIRRSKLNNRKINNTSLTTKNLQENFLYFSLGQEYELYVDRGLQLKLGSFEDIKYSIHQHFIKDCYKSIDIPCLEYIFIHSSFVNNAISTGILADDYINNQTNHYKYDINNFLIDCIFKFNSFKNENKKLNILSELGKLKDGIYVDKIEGFRDAGLYCHGLINPLFNIYADVGEHIQYIKNWQHLFTKYNIASDDDLTKHFKWCNNRIDKLIENIKIIKENYLIFINDKLIGKIKDTSSIDKKGILDRASKESLELNAMINSLVKILLHRCSFYKKCTNKEGVVPFIKIIRNILSEIHINYHNSKLYENPILEDLILYEEKQKSDSLLGGILSMNDINKLNTNNMSDTKDIKNTNDIKNTKDTKVIDHEKIYETFKNIPIQESKDMRKYKDMPKAFREYYKGATLDSDGYFDISDHCYCRFV</sequence>
<name>A0A6C0LZI9_9ZZZZ</name>
<proteinExistence type="predicted"/>
<organism evidence="2">
    <name type="scientific">viral metagenome</name>
    <dbReference type="NCBI Taxonomy" id="1070528"/>
    <lineage>
        <taxon>unclassified sequences</taxon>
        <taxon>metagenomes</taxon>
        <taxon>organismal metagenomes</taxon>
    </lineage>
</organism>
<dbReference type="EMBL" id="MN740582">
    <property type="protein sequence ID" value="QHU34984.1"/>
    <property type="molecule type" value="Genomic_DNA"/>
</dbReference>
<feature type="region of interest" description="Disordered" evidence="1">
    <location>
        <begin position="112"/>
        <end position="169"/>
    </location>
</feature>
<feature type="compositionally biased region" description="Polar residues" evidence="1">
    <location>
        <begin position="113"/>
        <end position="136"/>
    </location>
</feature>
<evidence type="ECO:0000313" key="2">
    <source>
        <dbReference type="EMBL" id="QHU34984.1"/>
    </source>
</evidence>
<protein>
    <submittedName>
        <fullName evidence="2">Uncharacterized protein</fullName>
    </submittedName>
</protein>